<dbReference type="Proteomes" id="UP000612808">
    <property type="component" value="Unassembled WGS sequence"/>
</dbReference>
<dbReference type="PANTHER" id="PTHR18964">
    <property type="entry name" value="ROK (REPRESSOR, ORF, KINASE) FAMILY"/>
    <property type="match status" value="1"/>
</dbReference>
<dbReference type="PANTHER" id="PTHR18964:SF149">
    <property type="entry name" value="BIFUNCTIONAL UDP-N-ACETYLGLUCOSAMINE 2-EPIMERASE_N-ACETYLMANNOSAMINE KINASE"/>
    <property type="match status" value="1"/>
</dbReference>
<evidence type="ECO:0000256" key="1">
    <source>
        <dbReference type="ARBA" id="ARBA00006479"/>
    </source>
</evidence>
<proteinExistence type="inferred from homology"/>
<dbReference type="Pfam" id="PF00480">
    <property type="entry name" value="ROK"/>
    <property type="match status" value="1"/>
</dbReference>
<dbReference type="InterPro" id="IPR036390">
    <property type="entry name" value="WH_DNA-bd_sf"/>
</dbReference>
<dbReference type="SUPFAM" id="SSF46785">
    <property type="entry name" value="Winged helix' DNA-binding domain"/>
    <property type="match status" value="1"/>
</dbReference>
<dbReference type="AlphaFoldDB" id="A0A8J3J678"/>
<dbReference type="SUPFAM" id="SSF53067">
    <property type="entry name" value="Actin-like ATPase domain"/>
    <property type="match status" value="1"/>
</dbReference>
<evidence type="ECO:0000313" key="3">
    <source>
        <dbReference type="Proteomes" id="UP000612808"/>
    </source>
</evidence>
<organism evidence="2 3">
    <name type="scientific">Actinocatenispora rupis</name>
    <dbReference type="NCBI Taxonomy" id="519421"/>
    <lineage>
        <taxon>Bacteria</taxon>
        <taxon>Bacillati</taxon>
        <taxon>Actinomycetota</taxon>
        <taxon>Actinomycetes</taxon>
        <taxon>Micromonosporales</taxon>
        <taxon>Micromonosporaceae</taxon>
        <taxon>Actinocatenispora</taxon>
    </lineage>
</organism>
<dbReference type="Gene3D" id="1.10.10.10">
    <property type="entry name" value="Winged helix-like DNA-binding domain superfamily/Winged helix DNA-binding domain"/>
    <property type="match status" value="1"/>
</dbReference>
<accession>A0A8J3J678</accession>
<evidence type="ECO:0000313" key="2">
    <source>
        <dbReference type="EMBL" id="GID12361.1"/>
    </source>
</evidence>
<dbReference type="InterPro" id="IPR000600">
    <property type="entry name" value="ROK"/>
</dbReference>
<dbReference type="EMBL" id="BOMB01000018">
    <property type="protein sequence ID" value="GID12361.1"/>
    <property type="molecule type" value="Genomic_DNA"/>
</dbReference>
<gene>
    <name evidence="2" type="ORF">Aru02nite_32500</name>
</gene>
<dbReference type="Gene3D" id="3.30.420.40">
    <property type="match status" value="2"/>
</dbReference>
<dbReference type="InterPro" id="IPR043129">
    <property type="entry name" value="ATPase_NBD"/>
</dbReference>
<comment type="caution">
    <text evidence="2">The sequence shown here is derived from an EMBL/GenBank/DDBJ whole genome shotgun (WGS) entry which is preliminary data.</text>
</comment>
<dbReference type="InterPro" id="IPR036388">
    <property type="entry name" value="WH-like_DNA-bd_sf"/>
</dbReference>
<dbReference type="RefSeq" id="WP_203658346.1">
    <property type="nucleotide sequence ID" value="NZ_BAAAZM010000009.1"/>
</dbReference>
<protein>
    <submittedName>
        <fullName evidence="2">Xylose repressor</fullName>
    </submittedName>
</protein>
<comment type="similarity">
    <text evidence="1">Belongs to the ROK (NagC/XylR) family.</text>
</comment>
<sequence length="395" mass="41478">MSPGIGPSGTPPRRGQSARWRGALDLLRLVRREPGITRTAAARALRLSSGSATDIAARLRDLDLVEESPVTPTGRGRPTTALGAHPAGPVVVAVDIRHEDYEVAVVDLAGTVVRTERDRHPGDDPGWLLGRLRTSLDRIRRRYRHRLRAVSIAAAGTISHGRFVQASTLNWYDIDLDALQPRRTRLPMLVGNDATLAGVAEARRHGSRTTLYLTVEVGVGGILVDEGAPVTGATGAGGEFGHLPFGDPALACPCGAYGCWDLDVDGRAMARYRGDPPPRDPRSYAGTTIGLAAGDPDAAAAVERCATALGRGIAGLVNALDPDSVVLGGLAGPVRRLAEPALTASYTSGLMAFRRAAPPPLRTAVLGDRASILGAADVAFDAFLTDAGLTDWANR</sequence>
<keyword evidence="3" id="KW-1185">Reference proteome</keyword>
<reference evidence="2" key="1">
    <citation type="submission" date="2021-01" db="EMBL/GenBank/DDBJ databases">
        <title>Whole genome shotgun sequence of Actinocatenispora rupis NBRC 107355.</title>
        <authorList>
            <person name="Komaki H."/>
            <person name="Tamura T."/>
        </authorList>
    </citation>
    <scope>NUCLEOTIDE SEQUENCE</scope>
    <source>
        <strain evidence="2">NBRC 107355</strain>
    </source>
</reference>
<name>A0A8J3J678_9ACTN</name>